<dbReference type="EnsemblBacteria" id="ABM79957">
    <property type="protein sequence ID" value="ABM79957"/>
    <property type="gene ID" value="Hbut_0081"/>
</dbReference>
<dbReference type="CDD" id="cd02222">
    <property type="entry name" value="cupin_TM1459-like"/>
    <property type="match status" value="1"/>
</dbReference>
<evidence type="ECO:0000313" key="2">
    <source>
        <dbReference type="EMBL" id="ABM79957.1"/>
    </source>
</evidence>
<dbReference type="InterPro" id="IPR013096">
    <property type="entry name" value="Cupin_2"/>
</dbReference>
<dbReference type="PANTHER" id="PTHR37694:SF1">
    <property type="entry name" value="SLR8022 PROTEIN"/>
    <property type="match status" value="1"/>
</dbReference>
<evidence type="ECO:0000259" key="1">
    <source>
        <dbReference type="Pfam" id="PF07883"/>
    </source>
</evidence>
<evidence type="ECO:0000313" key="3">
    <source>
        <dbReference type="Proteomes" id="UP000002593"/>
    </source>
</evidence>
<name>A2BIZ6_HYPBU</name>
<protein>
    <recommendedName>
        <fullName evidence="1">Cupin type-2 domain-containing protein</fullName>
    </recommendedName>
</protein>
<proteinExistence type="predicted"/>
<dbReference type="SUPFAM" id="SSF51182">
    <property type="entry name" value="RmlC-like cupins"/>
    <property type="match status" value="1"/>
</dbReference>
<dbReference type="AlphaFoldDB" id="A2BIZ6"/>
<dbReference type="RefSeq" id="WP_011821274.1">
    <property type="nucleotide sequence ID" value="NC_008818.1"/>
</dbReference>
<feature type="domain" description="Cupin type-2" evidence="1">
    <location>
        <begin position="52"/>
        <end position="118"/>
    </location>
</feature>
<dbReference type="InterPro" id="IPR011051">
    <property type="entry name" value="RmlC_Cupin_sf"/>
</dbReference>
<dbReference type="STRING" id="415426.Hbut_0081"/>
<dbReference type="KEGG" id="hbu:Hbut_0081"/>
<dbReference type="Pfam" id="PF07883">
    <property type="entry name" value="Cupin_2"/>
    <property type="match status" value="1"/>
</dbReference>
<dbReference type="InterPro" id="IPR014710">
    <property type="entry name" value="RmlC-like_jellyroll"/>
</dbReference>
<sequence>MPVLRGSCGEKIGRALDVEAEDVVIAGRKLEGVRIRWLIRDSDGARAFAMRYFTMEPGSHIPGHKHPWEHEIFVIKGSMKVRIGSNTYDVGEGSFIFIPPNVEHEYWAGSEGAHFLCLIPLKPTVDENYDPCSQA</sequence>
<dbReference type="HOGENOM" id="CLU_116722_4_1_2"/>
<organism evidence="2 3">
    <name type="scientific">Hyperthermus butylicus (strain DSM 5456 / JCM 9403 / PLM1-5)</name>
    <dbReference type="NCBI Taxonomy" id="415426"/>
    <lineage>
        <taxon>Archaea</taxon>
        <taxon>Thermoproteota</taxon>
        <taxon>Thermoprotei</taxon>
        <taxon>Desulfurococcales</taxon>
        <taxon>Pyrodictiaceae</taxon>
        <taxon>Hyperthermus</taxon>
    </lineage>
</organism>
<dbReference type="GeneID" id="4782843"/>
<dbReference type="PANTHER" id="PTHR37694">
    <property type="entry name" value="SLR8022 PROTEIN"/>
    <property type="match status" value="1"/>
</dbReference>
<dbReference type="Gene3D" id="2.60.120.10">
    <property type="entry name" value="Jelly Rolls"/>
    <property type="match status" value="1"/>
</dbReference>
<dbReference type="eggNOG" id="arCOG02994">
    <property type="taxonomic scope" value="Archaea"/>
</dbReference>
<accession>A2BIZ6</accession>
<dbReference type="Proteomes" id="UP000002593">
    <property type="component" value="Chromosome"/>
</dbReference>
<reference evidence="2 3" key="1">
    <citation type="journal article" date="2007" name="Archaea">
        <title>The genome of Hyperthermus butylicus: a sulfur-reducing, peptide fermenting, neutrophilic Crenarchaeote growing up to 108 degrees C.</title>
        <authorList>
            <person name="Brugger K."/>
            <person name="Chen L."/>
            <person name="Stark M."/>
            <person name="Zibat A."/>
            <person name="Redder P."/>
            <person name="Ruepp A."/>
            <person name="Awayez M."/>
            <person name="She Q."/>
            <person name="Garrett R.A."/>
            <person name="Klenk H.P."/>
        </authorList>
    </citation>
    <scope>NUCLEOTIDE SEQUENCE [LARGE SCALE GENOMIC DNA]</scope>
    <source>
        <strain evidence="3">DSM 5456 / JCM 9403 / PLM1-5</strain>
    </source>
</reference>
<gene>
    <name evidence="2" type="ordered locus">Hbut_0081</name>
</gene>
<keyword evidence="3" id="KW-1185">Reference proteome</keyword>
<dbReference type="EMBL" id="CP000493">
    <property type="protein sequence ID" value="ABM79957.1"/>
    <property type="molecule type" value="Genomic_DNA"/>
</dbReference>